<dbReference type="SUPFAM" id="SSF46988">
    <property type="entry name" value="Tubulin chaperone cofactor A"/>
    <property type="match status" value="1"/>
</dbReference>
<dbReference type="GO" id="GO:0048487">
    <property type="term" value="F:beta-tubulin binding"/>
    <property type="evidence" value="ECO:0007669"/>
    <property type="project" value="InterPro"/>
</dbReference>
<dbReference type="PANTHER" id="PTHR21500">
    <property type="entry name" value="TUBULIN-SPECIFIC CHAPERONE A"/>
    <property type="match status" value="1"/>
</dbReference>
<keyword evidence="3" id="KW-0206">Cytoskeleton</keyword>
<dbReference type="EMBL" id="MU839001">
    <property type="protein sequence ID" value="KAK1769996.1"/>
    <property type="molecule type" value="Genomic_DNA"/>
</dbReference>
<keyword evidence="5" id="KW-1185">Reference proteome</keyword>
<dbReference type="GO" id="GO:0007021">
    <property type="term" value="P:tubulin complex assembly"/>
    <property type="evidence" value="ECO:0007669"/>
    <property type="project" value="UniProtKB-UniRule"/>
</dbReference>
<proteinExistence type="inferred from homology"/>
<dbReference type="GeneID" id="85313666"/>
<comment type="similarity">
    <text evidence="1 3">Belongs to the TBCA family.</text>
</comment>
<evidence type="ECO:0000313" key="5">
    <source>
        <dbReference type="Proteomes" id="UP001244011"/>
    </source>
</evidence>
<evidence type="ECO:0000256" key="1">
    <source>
        <dbReference type="ARBA" id="ARBA00006806"/>
    </source>
</evidence>
<evidence type="ECO:0000256" key="3">
    <source>
        <dbReference type="RuleBase" id="RU364030"/>
    </source>
</evidence>
<reference evidence="4" key="1">
    <citation type="submission" date="2023-06" db="EMBL/GenBank/DDBJ databases">
        <title>Genome-scale phylogeny and comparative genomics of the fungal order Sordariales.</title>
        <authorList>
            <consortium name="Lawrence Berkeley National Laboratory"/>
            <person name="Hensen N."/>
            <person name="Bonometti L."/>
            <person name="Westerberg I."/>
            <person name="Brannstrom I.O."/>
            <person name="Guillou S."/>
            <person name="Cros-Aarteil S."/>
            <person name="Calhoun S."/>
            <person name="Haridas S."/>
            <person name="Kuo A."/>
            <person name="Mondo S."/>
            <person name="Pangilinan J."/>
            <person name="Riley R."/>
            <person name="Labutti K."/>
            <person name="Andreopoulos B."/>
            <person name="Lipzen A."/>
            <person name="Chen C."/>
            <person name="Yanf M."/>
            <person name="Daum C."/>
            <person name="Ng V."/>
            <person name="Clum A."/>
            <person name="Steindorff A."/>
            <person name="Ohm R."/>
            <person name="Martin F."/>
            <person name="Silar P."/>
            <person name="Natvig D."/>
            <person name="Lalanne C."/>
            <person name="Gautier V."/>
            <person name="Ament-Velasquez S.L."/>
            <person name="Kruys A."/>
            <person name="Hutchinson M.I."/>
            <person name="Powell A.J."/>
            <person name="Barry K."/>
            <person name="Miller A.N."/>
            <person name="Grigoriev I.V."/>
            <person name="Debuchy R."/>
            <person name="Gladieux P."/>
            <person name="Thoren M.H."/>
            <person name="Johannesson H."/>
        </authorList>
    </citation>
    <scope>NUCLEOTIDE SEQUENCE</scope>
    <source>
        <strain evidence="4">8032-3</strain>
    </source>
</reference>
<dbReference type="GO" id="GO:0007023">
    <property type="term" value="P:post-chaperonin tubulin folding pathway"/>
    <property type="evidence" value="ECO:0007669"/>
    <property type="project" value="UniProtKB-UniRule"/>
</dbReference>
<keyword evidence="3" id="KW-0493">Microtubule</keyword>
<sequence>MAPPSALVIATQSVQRLVKEETYYHKELVGQKVRVQKLEDGLKNGSADADQNAEYVLRQEKMAAAETEKMFGPLRERISDAVRKLEEQIALGESEGAGDEELAKAREALKAGQLVAGTEEV</sequence>
<comment type="caution">
    <text evidence="4">The sequence shown here is derived from an EMBL/GenBank/DDBJ whole genome shotgun (WGS) entry which is preliminary data.</text>
</comment>
<comment type="subcellular location">
    <subcellularLocation>
        <location evidence="3">Cytoplasm</location>
        <location evidence="3">Cytoskeleton</location>
    </subcellularLocation>
</comment>
<keyword evidence="3" id="KW-0963">Cytoplasm</keyword>
<accession>A0AAJ0C4W8</accession>
<dbReference type="GO" id="GO:0005829">
    <property type="term" value="C:cytosol"/>
    <property type="evidence" value="ECO:0007669"/>
    <property type="project" value="TreeGrafter"/>
</dbReference>
<name>A0AAJ0C4W8_9PEZI</name>
<gene>
    <name evidence="4" type="ORF">QBC33DRAFT_567362</name>
</gene>
<dbReference type="Gene3D" id="1.20.58.90">
    <property type="match status" value="1"/>
</dbReference>
<dbReference type="AlphaFoldDB" id="A0AAJ0C4W8"/>
<dbReference type="RefSeq" id="XP_060286209.1">
    <property type="nucleotide sequence ID" value="XM_060430479.1"/>
</dbReference>
<evidence type="ECO:0000256" key="2">
    <source>
        <dbReference type="ARBA" id="ARBA00023186"/>
    </source>
</evidence>
<keyword evidence="2 3" id="KW-0143">Chaperone</keyword>
<evidence type="ECO:0000313" key="4">
    <source>
        <dbReference type="EMBL" id="KAK1769996.1"/>
    </source>
</evidence>
<dbReference type="InterPro" id="IPR004226">
    <property type="entry name" value="TBCA"/>
</dbReference>
<dbReference type="InterPro" id="IPR036126">
    <property type="entry name" value="TBCA_sf"/>
</dbReference>
<dbReference type="PANTHER" id="PTHR21500:SF0">
    <property type="entry name" value="TUBULIN-SPECIFIC CHAPERONE A"/>
    <property type="match status" value="1"/>
</dbReference>
<dbReference type="GO" id="GO:0005874">
    <property type="term" value="C:microtubule"/>
    <property type="evidence" value="ECO:0007669"/>
    <property type="project" value="UniProtKB-KW"/>
</dbReference>
<dbReference type="Proteomes" id="UP001244011">
    <property type="component" value="Unassembled WGS sequence"/>
</dbReference>
<organism evidence="4 5">
    <name type="scientific">Phialemonium atrogriseum</name>
    <dbReference type="NCBI Taxonomy" id="1093897"/>
    <lineage>
        <taxon>Eukaryota</taxon>
        <taxon>Fungi</taxon>
        <taxon>Dikarya</taxon>
        <taxon>Ascomycota</taxon>
        <taxon>Pezizomycotina</taxon>
        <taxon>Sordariomycetes</taxon>
        <taxon>Sordariomycetidae</taxon>
        <taxon>Cephalothecales</taxon>
        <taxon>Cephalothecaceae</taxon>
        <taxon>Phialemonium</taxon>
    </lineage>
</organism>
<protein>
    <recommendedName>
        <fullName evidence="3">Tubulin-specific chaperone A</fullName>
    </recommendedName>
</protein>
<dbReference type="Pfam" id="PF02970">
    <property type="entry name" value="TBCA"/>
    <property type="match status" value="1"/>
</dbReference>
<comment type="subunit">
    <text evidence="3">Supercomplex made of cofactors A to E. Cofactors A and D function by capturing and stabilizing tubulin in a quasi-native conformation. Cofactor E binds to the cofactor D-tubulin complex; interaction with cofactor C then causes the release of tubulin polypeptides that are committed to the native state.</text>
</comment>